<keyword evidence="1 2" id="KW-0238">DNA-binding</keyword>
<reference evidence="4 5" key="1">
    <citation type="journal article" date="2015" name="Genome Announc.">
        <title>Expanding the biotechnology potential of lactobacilli through comparative genomics of 213 strains and associated genera.</title>
        <authorList>
            <person name="Sun Z."/>
            <person name="Harris H.M."/>
            <person name="McCann A."/>
            <person name="Guo C."/>
            <person name="Argimon S."/>
            <person name="Zhang W."/>
            <person name="Yang X."/>
            <person name="Jeffery I.B."/>
            <person name="Cooney J.C."/>
            <person name="Kagawa T.F."/>
            <person name="Liu W."/>
            <person name="Song Y."/>
            <person name="Salvetti E."/>
            <person name="Wrobel A."/>
            <person name="Rasinkangas P."/>
            <person name="Parkhill J."/>
            <person name="Rea M.C."/>
            <person name="O'Sullivan O."/>
            <person name="Ritari J."/>
            <person name="Douillard F.P."/>
            <person name="Paul Ross R."/>
            <person name="Yang R."/>
            <person name="Briner A.E."/>
            <person name="Felis G.E."/>
            <person name="de Vos W.M."/>
            <person name="Barrangou R."/>
            <person name="Klaenhammer T.R."/>
            <person name="Caufield P.W."/>
            <person name="Cui Y."/>
            <person name="Zhang H."/>
            <person name="O'Toole P.W."/>
        </authorList>
    </citation>
    <scope>NUCLEOTIDE SEQUENCE [LARGE SCALE GENOMIC DNA]</scope>
    <source>
        <strain evidence="4 5">DSM 21376</strain>
    </source>
</reference>
<dbReference type="InterPro" id="IPR009057">
    <property type="entry name" value="Homeodomain-like_sf"/>
</dbReference>
<dbReference type="Pfam" id="PF00440">
    <property type="entry name" value="TetR_N"/>
    <property type="match status" value="1"/>
</dbReference>
<evidence type="ECO:0000256" key="1">
    <source>
        <dbReference type="ARBA" id="ARBA00023125"/>
    </source>
</evidence>
<protein>
    <submittedName>
        <fullName evidence="4">TetR family transcriptional regulator</fullName>
    </submittedName>
</protein>
<evidence type="ECO:0000256" key="2">
    <source>
        <dbReference type="PROSITE-ProRule" id="PRU00335"/>
    </source>
</evidence>
<dbReference type="InterPro" id="IPR036271">
    <property type="entry name" value="Tet_transcr_reg_TetR-rel_C_sf"/>
</dbReference>
<evidence type="ECO:0000313" key="4">
    <source>
        <dbReference type="EMBL" id="KRN05118.1"/>
    </source>
</evidence>
<organism evidence="4 5">
    <name type="scientific">Liquorilactobacillus sucicola DSM 21376 = JCM 15457</name>
    <dbReference type="NCBI Taxonomy" id="1423806"/>
    <lineage>
        <taxon>Bacteria</taxon>
        <taxon>Bacillati</taxon>
        <taxon>Bacillota</taxon>
        <taxon>Bacilli</taxon>
        <taxon>Lactobacillales</taxon>
        <taxon>Lactobacillaceae</taxon>
        <taxon>Liquorilactobacillus</taxon>
    </lineage>
</organism>
<dbReference type="eggNOG" id="COG1309">
    <property type="taxonomic scope" value="Bacteria"/>
</dbReference>
<dbReference type="PRINTS" id="PR00455">
    <property type="entry name" value="HTHTETR"/>
</dbReference>
<dbReference type="InterPro" id="IPR050624">
    <property type="entry name" value="HTH-type_Tx_Regulator"/>
</dbReference>
<evidence type="ECO:0000259" key="3">
    <source>
        <dbReference type="PROSITE" id="PS50977"/>
    </source>
</evidence>
<accession>A0A0R2DM19</accession>
<sequence length="194" mass="22851">MMSFTPTQKRILKAFKDLLIENGYRNATTHKIAESAQVNETTIFRNFKDKRGLLQATIDQYLADIDRLKQEQKDTGNLEKDLTAMADKYQKFVFDHQAIFMVGLRESFSLPEVNKDVEKIPIHFKSLLVSYLKKMQEKRLISQDLDIEMLAMNFVWLNFGFFLTQSRFTSSFLNITHEEFLAKNIRSFVKELKY</sequence>
<comment type="caution">
    <text evidence="4">The sequence shown here is derived from an EMBL/GenBank/DDBJ whole genome shotgun (WGS) entry which is preliminary data.</text>
</comment>
<dbReference type="SUPFAM" id="SSF48498">
    <property type="entry name" value="Tetracyclin repressor-like, C-terminal domain"/>
    <property type="match status" value="1"/>
</dbReference>
<dbReference type="PATRIC" id="fig|1423806.3.peg.1687"/>
<dbReference type="RefSeq" id="WP_081778142.1">
    <property type="nucleotide sequence ID" value="NZ_AYZF01000017.1"/>
</dbReference>
<feature type="DNA-binding region" description="H-T-H motif" evidence="2">
    <location>
        <begin position="28"/>
        <end position="47"/>
    </location>
</feature>
<dbReference type="AlphaFoldDB" id="A0A0R2DM19"/>
<dbReference type="PANTHER" id="PTHR43479">
    <property type="entry name" value="ACREF/ENVCD OPERON REPRESSOR-RELATED"/>
    <property type="match status" value="1"/>
</dbReference>
<dbReference type="SUPFAM" id="SSF46689">
    <property type="entry name" value="Homeodomain-like"/>
    <property type="match status" value="1"/>
</dbReference>
<gene>
    <name evidence="4" type="ORF">FD15_GL001662</name>
</gene>
<dbReference type="PROSITE" id="PS50977">
    <property type="entry name" value="HTH_TETR_2"/>
    <property type="match status" value="1"/>
</dbReference>
<dbReference type="Gene3D" id="1.10.357.10">
    <property type="entry name" value="Tetracycline Repressor, domain 2"/>
    <property type="match status" value="1"/>
</dbReference>
<dbReference type="Proteomes" id="UP000050961">
    <property type="component" value="Unassembled WGS sequence"/>
</dbReference>
<evidence type="ECO:0000313" key="5">
    <source>
        <dbReference type="Proteomes" id="UP000050961"/>
    </source>
</evidence>
<dbReference type="EMBL" id="AYZF01000017">
    <property type="protein sequence ID" value="KRN05118.1"/>
    <property type="molecule type" value="Genomic_DNA"/>
</dbReference>
<feature type="domain" description="HTH tetR-type" evidence="3">
    <location>
        <begin position="5"/>
        <end position="65"/>
    </location>
</feature>
<dbReference type="STRING" id="1423806.FD15_GL001662"/>
<dbReference type="GO" id="GO:0003677">
    <property type="term" value="F:DNA binding"/>
    <property type="evidence" value="ECO:0007669"/>
    <property type="project" value="UniProtKB-UniRule"/>
</dbReference>
<name>A0A0R2DM19_9LACO</name>
<keyword evidence="5" id="KW-1185">Reference proteome</keyword>
<dbReference type="PANTHER" id="PTHR43479:SF11">
    <property type="entry name" value="ACREF_ENVCD OPERON REPRESSOR-RELATED"/>
    <property type="match status" value="1"/>
</dbReference>
<dbReference type="InterPro" id="IPR001647">
    <property type="entry name" value="HTH_TetR"/>
</dbReference>
<proteinExistence type="predicted"/>
<dbReference type="OrthoDB" id="277085at2"/>